<dbReference type="Proteomes" id="UP001358417">
    <property type="component" value="Unassembled WGS sequence"/>
</dbReference>
<dbReference type="EMBL" id="JAVRRD010000012">
    <property type="protein sequence ID" value="KAK5053089.1"/>
    <property type="molecule type" value="Genomic_DNA"/>
</dbReference>
<keyword evidence="3" id="KW-0540">Nuclease</keyword>
<keyword evidence="9" id="KW-1185">Reference proteome</keyword>
<dbReference type="GeneID" id="89970275"/>
<dbReference type="Pfam" id="PF00445">
    <property type="entry name" value="Ribonuclease_T2"/>
    <property type="match status" value="1"/>
</dbReference>
<proteinExistence type="inferred from homology"/>
<gene>
    <name evidence="8" type="ORF">LTR84_002063</name>
</gene>
<evidence type="ECO:0000256" key="3">
    <source>
        <dbReference type="ARBA" id="ARBA00022759"/>
    </source>
</evidence>
<dbReference type="RefSeq" id="XP_064706531.1">
    <property type="nucleotide sequence ID" value="XM_064845677.1"/>
</dbReference>
<evidence type="ECO:0000313" key="9">
    <source>
        <dbReference type="Proteomes" id="UP001358417"/>
    </source>
</evidence>
<keyword evidence="7" id="KW-0732">Signal</keyword>
<feature type="active site" evidence="5">
    <location>
        <position position="168"/>
    </location>
</feature>
<protein>
    <recommendedName>
        <fullName evidence="2">ribonuclease T2</fullName>
        <ecNumber evidence="2">4.6.1.19</ecNumber>
    </recommendedName>
</protein>
<keyword evidence="3" id="KW-0255">Endonuclease</keyword>
<dbReference type="PROSITE" id="PS00531">
    <property type="entry name" value="RNASE_T2_2"/>
    <property type="match status" value="1"/>
</dbReference>
<evidence type="ECO:0000256" key="5">
    <source>
        <dbReference type="PIRSR" id="PIRSR633697-1"/>
    </source>
</evidence>
<dbReference type="GO" id="GO:0005576">
    <property type="term" value="C:extracellular region"/>
    <property type="evidence" value="ECO:0007669"/>
    <property type="project" value="TreeGrafter"/>
</dbReference>
<dbReference type="SUPFAM" id="SSF55895">
    <property type="entry name" value="Ribonuclease Rh-like"/>
    <property type="match status" value="1"/>
</dbReference>
<evidence type="ECO:0000256" key="6">
    <source>
        <dbReference type="RuleBase" id="RU004328"/>
    </source>
</evidence>
<organism evidence="8 9">
    <name type="scientific">Exophiala bonariae</name>
    <dbReference type="NCBI Taxonomy" id="1690606"/>
    <lineage>
        <taxon>Eukaryota</taxon>
        <taxon>Fungi</taxon>
        <taxon>Dikarya</taxon>
        <taxon>Ascomycota</taxon>
        <taxon>Pezizomycotina</taxon>
        <taxon>Eurotiomycetes</taxon>
        <taxon>Chaetothyriomycetidae</taxon>
        <taxon>Chaetothyriales</taxon>
        <taxon>Herpotrichiellaceae</taxon>
        <taxon>Exophiala</taxon>
    </lineage>
</organism>
<feature type="signal peptide" evidence="7">
    <location>
        <begin position="1"/>
        <end position="19"/>
    </location>
</feature>
<dbReference type="GO" id="GO:0003723">
    <property type="term" value="F:RNA binding"/>
    <property type="evidence" value="ECO:0007669"/>
    <property type="project" value="InterPro"/>
</dbReference>
<dbReference type="AlphaFoldDB" id="A0AAV9NCW8"/>
<dbReference type="CDD" id="cd01061">
    <property type="entry name" value="RNase_T2_euk"/>
    <property type="match status" value="1"/>
</dbReference>
<dbReference type="InterPro" id="IPR036430">
    <property type="entry name" value="RNase_T2-like_sf"/>
</dbReference>
<dbReference type="GO" id="GO:0006401">
    <property type="term" value="P:RNA catabolic process"/>
    <property type="evidence" value="ECO:0007669"/>
    <property type="project" value="TreeGrafter"/>
</dbReference>
<name>A0AAV9NCW8_9EURO</name>
<keyword evidence="3" id="KW-0378">Hydrolase</keyword>
<dbReference type="GO" id="GO:0033897">
    <property type="term" value="F:ribonuclease T2 activity"/>
    <property type="evidence" value="ECO:0007669"/>
    <property type="project" value="UniProtKB-EC"/>
</dbReference>
<sequence length="322" mass="35555">MSPLTYAALAATLLGAAHCSLYNESSVNHTCILDPPVLSCSPGADPLKVDSCCTETFGGLLLQTQFWSTYTGLEPLQRLPIDTWTNHGLWPDFCSGAYTQYCDLNRQYDPVPSPNTTNALPNGTVVPAWKGPSIDTFLKAFGRYDLIDWMNTYWVNQGAPNTDFWAHEFSKHATCFSTFDIPCYGPQYVEHEDVVDFFETAIKWYKRYPTWEWLNEAKIVPSNKTTYSLGDIEKALTKKSGAKPYIGCSGPRYNTTDAGKGSNDTGRTVVSEVWYFNHVIGRPQEGNSVPVNATSNSGCAKSAGALHYYEPTPGSVQGSKKS</sequence>
<comment type="similarity">
    <text evidence="1 6">Belongs to the RNase T2 family.</text>
</comment>
<feature type="active site" evidence="5">
    <location>
        <position position="87"/>
    </location>
</feature>
<dbReference type="EC" id="4.6.1.19" evidence="2"/>
<feature type="chain" id="PRO_5043821595" description="ribonuclease T2" evidence="7">
    <location>
        <begin position="20"/>
        <end position="322"/>
    </location>
</feature>
<accession>A0AAV9NCW8</accession>
<dbReference type="PANTHER" id="PTHR11240:SF17">
    <property type="entry name" value="RIBONUCLEASE T2"/>
    <property type="match status" value="1"/>
</dbReference>
<evidence type="ECO:0000256" key="2">
    <source>
        <dbReference type="ARBA" id="ARBA00012571"/>
    </source>
</evidence>
<dbReference type="InterPro" id="IPR001568">
    <property type="entry name" value="RNase_T2-like"/>
</dbReference>
<evidence type="ECO:0000256" key="4">
    <source>
        <dbReference type="ARBA" id="ARBA00023157"/>
    </source>
</evidence>
<dbReference type="InterPro" id="IPR033130">
    <property type="entry name" value="RNase_T2_His_AS_2"/>
</dbReference>
<comment type="caution">
    <text evidence="8">The sequence shown here is derived from an EMBL/GenBank/DDBJ whole genome shotgun (WGS) entry which is preliminary data.</text>
</comment>
<dbReference type="PANTHER" id="PTHR11240">
    <property type="entry name" value="RIBONUCLEASE T2"/>
    <property type="match status" value="1"/>
</dbReference>
<reference evidence="8 9" key="1">
    <citation type="submission" date="2023-08" db="EMBL/GenBank/DDBJ databases">
        <title>Black Yeasts Isolated from many extreme environments.</title>
        <authorList>
            <person name="Coleine C."/>
            <person name="Stajich J.E."/>
            <person name="Selbmann L."/>
        </authorList>
    </citation>
    <scope>NUCLEOTIDE SEQUENCE [LARGE SCALE GENOMIC DNA]</scope>
    <source>
        <strain evidence="8 9">CCFEE 5792</strain>
    </source>
</reference>
<dbReference type="Gene3D" id="3.90.730.10">
    <property type="entry name" value="Ribonuclease T2-like"/>
    <property type="match status" value="1"/>
</dbReference>
<keyword evidence="4" id="KW-1015">Disulfide bond</keyword>
<evidence type="ECO:0000313" key="8">
    <source>
        <dbReference type="EMBL" id="KAK5053089.1"/>
    </source>
</evidence>
<evidence type="ECO:0000256" key="7">
    <source>
        <dbReference type="SAM" id="SignalP"/>
    </source>
</evidence>
<evidence type="ECO:0000256" key="1">
    <source>
        <dbReference type="ARBA" id="ARBA00007469"/>
    </source>
</evidence>
<feature type="active site" evidence="5">
    <location>
        <position position="172"/>
    </location>
</feature>
<dbReference type="InterPro" id="IPR033697">
    <property type="entry name" value="Ribonuclease_T2_eukaryotic"/>
</dbReference>